<evidence type="ECO:0000313" key="2">
    <source>
        <dbReference type="EMBL" id="TID12976.1"/>
    </source>
</evidence>
<dbReference type="EMBL" id="SELW01000684">
    <property type="protein sequence ID" value="TID12976.1"/>
    <property type="molecule type" value="Genomic_DNA"/>
</dbReference>
<name>A0A4T0WVP0_9ASCO</name>
<keyword evidence="3" id="KW-1185">Reference proteome</keyword>
<protein>
    <recommendedName>
        <fullName evidence="4">Mating factor alpha</fullName>
    </recommendedName>
</protein>
<feature type="chain" id="PRO_5020392341" description="Mating factor alpha" evidence="1">
    <location>
        <begin position="20"/>
        <end position="210"/>
    </location>
</feature>
<gene>
    <name evidence="2" type="ORF">CANINC_005075</name>
</gene>
<reference evidence="2 3" key="1">
    <citation type="journal article" date="2019" name="Front. Genet.">
        <title>Whole-Genome Sequencing of the Opportunistic Yeast Pathogen Candida inconspicua Uncovers Its Hybrid Origin.</title>
        <authorList>
            <person name="Mixao V."/>
            <person name="Hansen A.P."/>
            <person name="Saus E."/>
            <person name="Boekhout T."/>
            <person name="Lass-Florl C."/>
            <person name="Gabaldon T."/>
        </authorList>
    </citation>
    <scope>NUCLEOTIDE SEQUENCE [LARGE SCALE GENOMIC DNA]</scope>
    <source>
        <strain evidence="2 3">CBS 180</strain>
    </source>
</reference>
<accession>A0A4T0WVP0</accession>
<dbReference type="AlphaFoldDB" id="A0A4T0WVP0"/>
<proteinExistence type="predicted"/>
<dbReference type="Proteomes" id="UP000307173">
    <property type="component" value="Unassembled WGS sequence"/>
</dbReference>
<organism evidence="2 3">
    <name type="scientific">Pichia inconspicua</name>
    <dbReference type="NCBI Taxonomy" id="52247"/>
    <lineage>
        <taxon>Eukaryota</taxon>
        <taxon>Fungi</taxon>
        <taxon>Dikarya</taxon>
        <taxon>Ascomycota</taxon>
        <taxon>Saccharomycotina</taxon>
        <taxon>Pichiomycetes</taxon>
        <taxon>Pichiales</taxon>
        <taxon>Pichiaceae</taxon>
        <taxon>Pichia</taxon>
    </lineage>
</organism>
<evidence type="ECO:0008006" key="4">
    <source>
        <dbReference type="Google" id="ProtNLM"/>
    </source>
</evidence>
<evidence type="ECO:0000313" key="3">
    <source>
        <dbReference type="Proteomes" id="UP000307173"/>
    </source>
</evidence>
<dbReference type="STRING" id="52247.A0A4T0WVP0"/>
<sequence>MKFSTSGLFSVMMAVATYAAPVADANANAVADADAEAWRWHRWVRGVAIYKRDADANADADAWRWHRWVRGVAIYKREDETSQPDEEPLGMAYAFASNETDAEPVAYYPIFASDLETQLTELLNEHPEDLQLEKREAEADADADAWRWHRWVRGVAIYKREDVESQPENWEWHVTFDAPEEADFEKREAEANADADAWRWHRWVRGVAIY</sequence>
<keyword evidence="1" id="KW-0732">Signal</keyword>
<evidence type="ECO:0000256" key="1">
    <source>
        <dbReference type="SAM" id="SignalP"/>
    </source>
</evidence>
<comment type="caution">
    <text evidence="2">The sequence shown here is derived from an EMBL/GenBank/DDBJ whole genome shotgun (WGS) entry which is preliminary data.</text>
</comment>
<feature type="signal peptide" evidence="1">
    <location>
        <begin position="1"/>
        <end position="19"/>
    </location>
</feature>
<dbReference type="OrthoDB" id="3766782at2759"/>